<evidence type="ECO:0000259" key="3">
    <source>
        <dbReference type="Pfam" id="PF04608"/>
    </source>
</evidence>
<dbReference type="STRING" id="584787.GCA_001247655_01347"/>
<keyword evidence="1" id="KW-1003">Cell membrane</keyword>
<evidence type="ECO:0000313" key="4">
    <source>
        <dbReference type="EMBL" id="ROQ18840.1"/>
    </source>
</evidence>
<keyword evidence="1" id="KW-0479">Metal-binding</keyword>
<dbReference type="GO" id="GO:0005886">
    <property type="term" value="C:plasma membrane"/>
    <property type="evidence" value="ECO:0007669"/>
    <property type="project" value="UniProtKB-SubCell"/>
</dbReference>
<dbReference type="EMBL" id="RJUL01000015">
    <property type="protein sequence ID" value="ROQ18840.1"/>
    <property type="molecule type" value="Genomic_DNA"/>
</dbReference>
<feature type="transmembrane region" description="Helical" evidence="2">
    <location>
        <begin position="137"/>
        <end position="161"/>
    </location>
</feature>
<reference evidence="4 5" key="1">
    <citation type="submission" date="2018-11" db="EMBL/GenBank/DDBJ databases">
        <title>Genomic Encyclopedia of Type Strains, Phase IV (KMG-IV): sequencing the most valuable type-strain genomes for metagenomic binning, comparative biology and taxonomic classification.</title>
        <authorList>
            <person name="Goeker M."/>
        </authorList>
    </citation>
    <scope>NUCLEOTIDE SEQUENCE [LARGE SCALE GENOMIC DNA]</scope>
    <source>
        <strain evidence="4 5">DSM 21945</strain>
    </source>
</reference>
<evidence type="ECO:0000256" key="1">
    <source>
        <dbReference type="PIRNR" id="PIRNR006162"/>
    </source>
</evidence>
<feature type="transmembrane region" description="Helical" evidence="2">
    <location>
        <begin position="93"/>
        <end position="117"/>
    </location>
</feature>
<evidence type="ECO:0000256" key="2">
    <source>
        <dbReference type="SAM" id="Phobius"/>
    </source>
</evidence>
<feature type="transmembrane region" description="Helical" evidence="2">
    <location>
        <begin position="53"/>
        <end position="72"/>
    </location>
</feature>
<name>A0A3N1NWN3_9GAMM</name>
<dbReference type="RefSeq" id="WP_123422706.1">
    <property type="nucleotide sequence ID" value="NZ_JBLXEP010000008.1"/>
</dbReference>
<dbReference type="GO" id="GO:0006655">
    <property type="term" value="P:phosphatidylglycerol biosynthetic process"/>
    <property type="evidence" value="ECO:0007669"/>
    <property type="project" value="UniProtKB-UniPathway"/>
</dbReference>
<dbReference type="Proteomes" id="UP000268033">
    <property type="component" value="Unassembled WGS sequence"/>
</dbReference>
<keyword evidence="1 2" id="KW-0472">Membrane</keyword>
<accession>A0A3N1NWN3</accession>
<keyword evidence="1 2" id="KW-0812">Transmembrane</keyword>
<organism evidence="4 5">
    <name type="scientific">Gallaecimonas pentaromativorans</name>
    <dbReference type="NCBI Taxonomy" id="584787"/>
    <lineage>
        <taxon>Bacteria</taxon>
        <taxon>Pseudomonadati</taxon>
        <taxon>Pseudomonadota</taxon>
        <taxon>Gammaproteobacteria</taxon>
        <taxon>Enterobacterales</taxon>
        <taxon>Gallaecimonadaceae</taxon>
        <taxon>Gallaecimonas</taxon>
    </lineage>
</organism>
<keyword evidence="1" id="KW-0443">Lipid metabolism</keyword>
<keyword evidence="1" id="KW-0460">Magnesium</keyword>
<dbReference type="InterPro" id="IPR036681">
    <property type="entry name" value="PgpA-like_sf"/>
</dbReference>
<dbReference type="InterPro" id="IPR026037">
    <property type="entry name" value="PgpA"/>
</dbReference>
<keyword evidence="2" id="KW-1133">Transmembrane helix</keyword>
<comment type="function">
    <text evidence="1">Lipid phosphatase which dephosphorylates phosphatidylglycerophosphate (PGP) to phosphatidylglycerol (PG).</text>
</comment>
<comment type="subcellular location">
    <subcellularLocation>
        <location evidence="1">Cell inner membrane</location>
        <topology evidence="1">Multi-pass membrane protein</topology>
    </subcellularLocation>
</comment>
<dbReference type="PIRSF" id="PIRSF006162">
    <property type="entry name" value="PgpA"/>
    <property type="match status" value="1"/>
</dbReference>
<keyword evidence="1" id="KW-1208">Phospholipid metabolism</keyword>
<dbReference type="Pfam" id="PF04608">
    <property type="entry name" value="PgpA"/>
    <property type="match status" value="1"/>
</dbReference>
<keyword evidence="1" id="KW-0378">Hydrolase</keyword>
<dbReference type="AlphaFoldDB" id="A0A3N1NWN3"/>
<keyword evidence="1" id="KW-0997">Cell inner membrane</keyword>
<keyword evidence="1" id="KW-0595">Phospholipid degradation</keyword>
<evidence type="ECO:0000313" key="5">
    <source>
        <dbReference type="Proteomes" id="UP000268033"/>
    </source>
</evidence>
<dbReference type="GO" id="GO:0008962">
    <property type="term" value="F:phosphatidylglycerophosphatase activity"/>
    <property type="evidence" value="ECO:0007669"/>
    <property type="project" value="UniProtKB-EC"/>
</dbReference>
<dbReference type="PANTHER" id="PTHR36305:SF1">
    <property type="entry name" value="PHOSPHATIDYLGLYCEROPHOSPHATASE A"/>
    <property type="match status" value="1"/>
</dbReference>
<dbReference type="GO" id="GO:0046872">
    <property type="term" value="F:metal ion binding"/>
    <property type="evidence" value="ECO:0007669"/>
    <property type="project" value="UniProtKB-KW"/>
</dbReference>
<feature type="domain" description="YutG/PgpA" evidence="3">
    <location>
        <begin position="20"/>
        <end position="157"/>
    </location>
</feature>
<dbReference type="UniPathway" id="UPA00084">
    <property type="reaction ID" value="UER00504"/>
</dbReference>
<keyword evidence="1" id="KW-0442">Lipid degradation</keyword>
<comment type="cofactor">
    <cofactor evidence="1">
        <name>Mg(2+)</name>
        <dbReference type="ChEBI" id="CHEBI:18420"/>
    </cofactor>
</comment>
<keyword evidence="5" id="KW-1185">Reference proteome</keyword>
<comment type="pathway">
    <text evidence="1">Phospholipid metabolism; phosphatidylglycerol biosynthesis; phosphatidylglycerol from CDP-diacylglycerol: step 2/2.</text>
</comment>
<sequence length="162" mass="17798">MSAALNPVKRLSLKNPWHFLALGFGSGLAPKAPGTFGSLAAIPVFLLLSPLPWLAYLALTLVAIYGGVYICARASRDMGVHDHSAIVWDEVAGMLITLFMVPVTWQWLLTGFLLFRFFDVLKPWPISWCDRHIHGGFGIMIDDVLAGFLAFACLQGLLVWLG</sequence>
<comment type="catalytic activity">
    <reaction evidence="1">
        <text>a 1,2-diacyl-sn-glycero-3-phospho-(1'-sn-glycero-3'-phosphate) + H2O = a 1,2-diacyl-sn-glycero-3-phospho-(1'-sn-glycerol) + phosphate</text>
        <dbReference type="Rhea" id="RHEA:33751"/>
        <dbReference type="ChEBI" id="CHEBI:15377"/>
        <dbReference type="ChEBI" id="CHEBI:43474"/>
        <dbReference type="ChEBI" id="CHEBI:60110"/>
        <dbReference type="ChEBI" id="CHEBI:64716"/>
        <dbReference type="EC" id="3.1.3.27"/>
    </reaction>
</comment>
<dbReference type="PANTHER" id="PTHR36305">
    <property type="entry name" value="PHOSPHATIDYLGLYCEROPHOSPHATASE A"/>
    <property type="match status" value="1"/>
</dbReference>
<gene>
    <name evidence="4" type="ORF">EDC28_11529</name>
</gene>
<dbReference type="SUPFAM" id="SSF101307">
    <property type="entry name" value="YutG-like"/>
    <property type="match status" value="1"/>
</dbReference>
<dbReference type="EC" id="3.1.3.27" evidence="1"/>
<protein>
    <recommendedName>
        <fullName evidence="1">Phosphatidylglycerophosphatase A</fullName>
        <ecNumber evidence="1">3.1.3.27</ecNumber>
    </recommendedName>
    <alternativeName>
        <fullName evidence="1">Phosphatidylglycerolphosphate phosphatase A</fullName>
    </alternativeName>
</protein>
<dbReference type="GO" id="GO:0009395">
    <property type="term" value="P:phospholipid catabolic process"/>
    <property type="evidence" value="ECO:0007669"/>
    <property type="project" value="UniProtKB-KW"/>
</dbReference>
<comment type="caution">
    <text evidence="4">The sequence shown here is derived from an EMBL/GenBank/DDBJ whole genome shotgun (WGS) entry which is preliminary data.</text>
</comment>
<dbReference type="InterPro" id="IPR007686">
    <property type="entry name" value="YutG/PgpA"/>
</dbReference>
<dbReference type="CDD" id="cd06971">
    <property type="entry name" value="PgpA"/>
    <property type="match status" value="1"/>
</dbReference>
<proteinExistence type="predicted"/>